<dbReference type="NCBIfam" id="TIGR03361">
    <property type="entry name" value="VI_Rhs_Vgr"/>
    <property type="match status" value="1"/>
</dbReference>
<dbReference type="InterPro" id="IPR050708">
    <property type="entry name" value="T6SS_VgrG/RHS"/>
</dbReference>
<dbReference type="InterPro" id="IPR054030">
    <property type="entry name" value="Gp5_Vgr_C"/>
</dbReference>
<dbReference type="EMBL" id="JAODIM010000041">
    <property type="protein sequence ID" value="MCU5778249.1"/>
    <property type="molecule type" value="Genomic_DNA"/>
</dbReference>
<evidence type="ECO:0000259" key="5">
    <source>
        <dbReference type="Pfam" id="PF22178"/>
    </source>
</evidence>
<dbReference type="SUPFAM" id="SSF69255">
    <property type="entry name" value="gp5 N-terminal domain-like"/>
    <property type="match status" value="1"/>
</dbReference>
<dbReference type="GO" id="GO:0005576">
    <property type="term" value="C:extracellular region"/>
    <property type="evidence" value="ECO:0007669"/>
    <property type="project" value="UniProtKB-SubCell"/>
</dbReference>
<keyword evidence="7" id="KW-1185">Reference proteome</keyword>
<name>A0A9J6PIU4_9GAMM</name>
<dbReference type="InterPro" id="IPR006531">
    <property type="entry name" value="Gp5/Vgr_OB"/>
</dbReference>
<evidence type="ECO:0000256" key="3">
    <source>
        <dbReference type="ARBA" id="ARBA00022525"/>
    </source>
</evidence>
<dbReference type="PANTHER" id="PTHR32305">
    <property type="match status" value="1"/>
</dbReference>
<dbReference type="PANTHER" id="PTHR32305:SF15">
    <property type="entry name" value="PROTEIN RHSA-RELATED"/>
    <property type="match status" value="1"/>
</dbReference>
<evidence type="ECO:0000256" key="2">
    <source>
        <dbReference type="ARBA" id="ARBA00005558"/>
    </source>
</evidence>
<protein>
    <submittedName>
        <fullName evidence="6">Type VI secretion system tip protein VgrG</fullName>
    </submittedName>
</protein>
<gene>
    <name evidence="6" type="primary">vgrG</name>
    <name evidence="6" type="ORF">N5923_12180</name>
</gene>
<evidence type="ECO:0000256" key="1">
    <source>
        <dbReference type="ARBA" id="ARBA00004613"/>
    </source>
</evidence>
<dbReference type="Gene3D" id="4.10.220.110">
    <property type="match status" value="1"/>
</dbReference>
<dbReference type="AlphaFoldDB" id="A0A9J6PIU4"/>
<sequence length="651" mass="72969">MDRVIVAHTPLGDGQLLFKSLSGTEQLSALYAFEVELLSHNNNIALKTLLGGDLAVELKDQQAPSRYLTGKITQITHAGQATGAERYTLYRAIIRPAVWYLTQNRDFRIWQEKTVPEILHDVFKAHHILYENRLSWRYRQWDYCVQYQESDFDFISRLMEHEGIYYYFSHQADGQVLILADGPQAHSVLAGHENIPWSTDEHHSAGISGWSATDSITPALYSMDDYDFRQPRARLLEARQNPHSGAIGRAEVFDWPGRFNDRQQGEFYTRVRQQEFAAQHQQMAGSASACGIAPGYLFRLCGAPRREDERQYLTVSTSWLLSASPYNSGAAGGGDRLVSFTLVPDDINWRPLRQTRWPKTHGPQTAEVVGPYGETIWTDKYGRVKLKFRWDRHGCGDDSSSCWVRVSSSWAGWKYGALQVPRVGEEVVVDFINGDPDRPIITGRVYNQQSMPPWDLPSAATRMGFMSRSSGGTMDNASYLFLDDAAGNESFTMHAERDMTISVENDLHMRVGGNRQEHTGGDLMVSVDGRWQQQVTGGEILISSPHKITLKSDTTIEMDAPVSTVNARSHAYTTTGFNVSINGLDIKMNAMSVGTTISSNEIKSLACTFTGLSLSKTGITMQTNTIKYSGTQLMVDLSTVRTLMSGLFLYM</sequence>
<reference evidence="6" key="1">
    <citation type="submission" date="2022-09" db="EMBL/GenBank/DDBJ databases">
        <title>Winslowiella arboricola sp. nov., isolated from bleeding cankers on broadleaf hosts.</title>
        <authorList>
            <person name="Brady C."/>
            <person name="Kaur S."/>
            <person name="Crampton B."/>
            <person name="Maddock D."/>
            <person name="Arnold D."/>
            <person name="Denman S."/>
        </authorList>
    </citation>
    <scope>NUCLEOTIDE SEQUENCE</scope>
    <source>
        <strain evidence="6">BAC 15a-03b</strain>
    </source>
</reference>
<dbReference type="InterPro" id="IPR017847">
    <property type="entry name" value="T6SS_RhsGE_Vgr_subset"/>
</dbReference>
<dbReference type="SUPFAM" id="SSF69349">
    <property type="entry name" value="Phage fibre proteins"/>
    <property type="match status" value="1"/>
</dbReference>
<evidence type="ECO:0000313" key="6">
    <source>
        <dbReference type="EMBL" id="MCU5778249.1"/>
    </source>
</evidence>
<comment type="similarity">
    <text evidence="2">Belongs to the VgrG protein family.</text>
</comment>
<dbReference type="RefSeq" id="WP_267142082.1">
    <property type="nucleotide sequence ID" value="NZ_JAODIL010000066.1"/>
</dbReference>
<dbReference type="Gene3D" id="2.30.110.50">
    <property type="match status" value="1"/>
</dbReference>
<dbReference type="NCBIfam" id="TIGR01646">
    <property type="entry name" value="vgr_GE"/>
    <property type="match status" value="1"/>
</dbReference>
<comment type="subcellular location">
    <subcellularLocation>
        <location evidence="1">Secreted</location>
    </subcellularLocation>
</comment>
<accession>A0A9J6PIU4</accession>
<dbReference type="InterPro" id="IPR006533">
    <property type="entry name" value="T6SS_Vgr_RhsGE"/>
</dbReference>
<dbReference type="Pfam" id="PF05954">
    <property type="entry name" value="Phage_GPD"/>
    <property type="match status" value="1"/>
</dbReference>
<proteinExistence type="inferred from homology"/>
<dbReference type="InterPro" id="IPR037026">
    <property type="entry name" value="Vgr_OB-fold_dom_sf"/>
</dbReference>
<feature type="domain" description="Gp5/Type VI secretion system Vgr protein OB-fold" evidence="4">
    <location>
        <begin position="379"/>
        <end position="446"/>
    </location>
</feature>
<dbReference type="Pfam" id="PF04717">
    <property type="entry name" value="Phage_base_V"/>
    <property type="match status" value="1"/>
</dbReference>
<dbReference type="Pfam" id="PF22178">
    <property type="entry name" value="Gp5_trimer_C"/>
    <property type="match status" value="1"/>
</dbReference>
<feature type="domain" description="Gp5/Type VI secretion system Vgr C-terminal trimerisation" evidence="5">
    <location>
        <begin position="463"/>
        <end position="557"/>
    </location>
</feature>
<dbReference type="Gene3D" id="3.55.50.10">
    <property type="entry name" value="Baseplate protein-like domains"/>
    <property type="match status" value="1"/>
</dbReference>
<keyword evidence="3" id="KW-0964">Secreted</keyword>
<dbReference type="Gene3D" id="2.40.50.230">
    <property type="entry name" value="Gp5 N-terminal domain"/>
    <property type="match status" value="1"/>
</dbReference>
<evidence type="ECO:0000313" key="7">
    <source>
        <dbReference type="Proteomes" id="UP001064262"/>
    </source>
</evidence>
<organism evidence="6 7">
    <name type="scientific">Winslowiella arboricola</name>
    <dbReference type="NCBI Taxonomy" id="2978220"/>
    <lineage>
        <taxon>Bacteria</taxon>
        <taxon>Pseudomonadati</taxon>
        <taxon>Pseudomonadota</taxon>
        <taxon>Gammaproteobacteria</taxon>
        <taxon>Enterobacterales</taxon>
        <taxon>Erwiniaceae</taxon>
        <taxon>Winslowiella</taxon>
    </lineage>
</organism>
<dbReference type="SUPFAM" id="SSF69279">
    <property type="entry name" value="Phage tail proteins"/>
    <property type="match status" value="2"/>
</dbReference>
<dbReference type="Proteomes" id="UP001064262">
    <property type="component" value="Unassembled WGS sequence"/>
</dbReference>
<evidence type="ECO:0000259" key="4">
    <source>
        <dbReference type="Pfam" id="PF04717"/>
    </source>
</evidence>
<comment type="caution">
    <text evidence="6">The sequence shown here is derived from an EMBL/GenBank/DDBJ whole genome shotgun (WGS) entry which is preliminary data.</text>
</comment>